<evidence type="ECO:0000259" key="7">
    <source>
        <dbReference type="Pfam" id="PF13244"/>
    </source>
</evidence>
<keyword evidence="4 6" id="KW-1133">Transmembrane helix</keyword>
<evidence type="ECO:0000256" key="4">
    <source>
        <dbReference type="ARBA" id="ARBA00022989"/>
    </source>
</evidence>
<sequence length="88" mass="9259">MAVAFDILLGGLLLMSAWAALAGADLFRNVAFMIVFGVLMALAWLRLQAPDVALAEAAVGAGITGVLLIVALARVRRSLAARVRRPDE</sequence>
<dbReference type="OrthoDB" id="5797393at2"/>
<evidence type="ECO:0000313" key="8">
    <source>
        <dbReference type="EMBL" id="RFA38986.1"/>
    </source>
</evidence>
<keyword evidence="5 6" id="KW-0472">Membrane</keyword>
<feature type="transmembrane region" description="Helical" evidence="6">
    <location>
        <begin position="53"/>
        <end position="75"/>
    </location>
</feature>
<evidence type="ECO:0000313" key="9">
    <source>
        <dbReference type="Proteomes" id="UP000256763"/>
    </source>
</evidence>
<dbReference type="GO" id="GO:0005886">
    <property type="term" value="C:plasma membrane"/>
    <property type="evidence" value="ECO:0007669"/>
    <property type="project" value="UniProtKB-SubCell"/>
</dbReference>
<accession>A0A3E0X3F4</accession>
<dbReference type="EMBL" id="NFZW01000002">
    <property type="protein sequence ID" value="RFA38986.1"/>
    <property type="molecule type" value="Genomic_DNA"/>
</dbReference>
<name>A0A3E0X3F4_9GAMM</name>
<evidence type="ECO:0000256" key="2">
    <source>
        <dbReference type="ARBA" id="ARBA00022475"/>
    </source>
</evidence>
<evidence type="ECO:0000256" key="5">
    <source>
        <dbReference type="ARBA" id="ARBA00023136"/>
    </source>
</evidence>
<evidence type="ECO:0000256" key="3">
    <source>
        <dbReference type="ARBA" id="ARBA00022692"/>
    </source>
</evidence>
<proteinExistence type="predicted"/>
<keyword evidence="2" id="KW-1003">Cell membrane</keyword>
<gene>
    <name evidence="8" type="ORF">CAL65_03560</name>
</gene>
<feature type="domain" description="MrpA C-terminal/MbhD" evidence="7">
    <location>
        <begin position="12"/>
        <end position="77"/>
    </location>
</feature>
<reference evidence="9" key="1">
    <citation type="submission" date="2017-05" db="EMBL/GenBank/DDBJ databases">
        <authorList>
            <person name="Sharma S."/>
            <person name="Sidhu C."/>
            <person name="Pinnaka A.K."/>
        </authorList>
    </citation>
    <scope>NUCLEOTIDE SEQUENCE [LARGE SCALE GENOMIC DNA]</scope>
    <source>
        <strain evidence="9">AK93</strain>
    </source>
</reference>
<dbReference type="Pfam" id="PF13244">
    <property type="entry name" value="MbhD"/>
    <property type="match status" value="1"/>
</dbReference>
<evidence type="ECO:0000256" key="1">
    <source>
        <dbReference type="ARBA" id="ARBA00004651"/>
    </source>
</evidence>
<dbReference type="InterPro" id="IPR025383">
    <property type="entry name" value="MrpA_C/MbhD"/>
</dbReference>
<evidence type="ECO:0000256" key="6">
    <source>
        <dbReference type="SAM" id="Phobius"/>
    </source>
</evidence>
<feature type="transmembrane region" description="Helical" evidence="6">
    <location>
        <begin position="6"/>
        <end position="23"/>
    </location>
</feature>
<protein>
    <recommendedName>
        <fullName evidence="7">MrpA C-terminal/MbhD domain-containing protein</fullName>
    </recommendedName>
</protein>
<comment type="subcellular location">
    <subcellularLocation>
        <location evidence="1">Cell membrane</location>
        <topology evidence="1">Multi-pass membrane protein</topology>
    </subcellularLocation>
</comment>
<keyword evidence="3 6" id="KW-0812">Transmembrane</keyword>
<organism evidence="8 9">
    <name type="scientific">Alkalilimnicola ehrlichii</name>
    <dbReference type="NCBI Taxonomy" id="351052"/>
    <lineage>
        <taxon>Bacteria</taxon>
        <taxon>Pseudomonadati</taxon>
        <taxon>Pseudomonadota</taxon>
        <taxon>Gammaproteobacteria</taxon>
        <taxon>Chromatiales</taxon>
        <taxon>Ectothiorhodospiraceae</taxon>
        <taxon>Alkalilimnicola</taxon>
    </lineage>
</organism>
<keyword evidence="9" id="KW-1185">Reference proteome</keyword>
<dbReference type="RefSeq" id="WP_116301002.1">
    <property type="nucleotide sequence ID" value="NZ_NFZV01000002.1"/>
</dbReference>
<dbReference type="Proteomes" id="UP000256763">
    <property type="component" value="Unassembled WGS sequence"/>
</dbReference>
<comment type="caution">
    <text evidence="8">The sequence shown here is derived from an EMBL/GenBank/DDBJ whole genome shotgun (WGS) entry which is preliminary data.</text>
</comment>
<dbReference type="AlphaFoldDB" id="A0A3E0X3F4"/>
<feature type="transmembrane region" description="Helical" evidence="6">
    <location>
        <begin position="30"/>
        <end position="47"/>
    </location>
</feature>